<dbReference type="Proteomes" id="UP001497392">
    <property type="component" value="Unassembled WGS sequence"/>
</dbReference>
<evidence type="ECO:0000313" key="2">
    <source>
        <dbReference type="Proteomes" id="UP001497392"/>
    </source>
</evidence>
<proteinExistence type="predicted"/>
<evidence type="ECO:0000313" key="1">
    <source>
        <dbReference type="EMBL" id="CAL5224695.1"/>
    </source>
</evidence>
<gene>
    <name evidence="1" type="primary">g7421</name>
    <name evidence="1" type="ORF">VP750_LOCUS6354</name>
</gene>
<reference evidence="1 2" key="1">
    <citation type="submission" date="2024-06" db="EMBL/GenBank/DDBJ databases">
        <authorList>
            <person name="Kraege A."/>
            <person name="Thomma B."/>
        </authorList>
    </citation>
    <scope>NUCLEOTIDE SEQUENCE [LARGE SCALE GENOMIC DNA]</scope>
</reference>
<comment type="caution">
    <text evidence="1">The sequence shown here is derived from an EMBL/GenBank/DDBJ whole genome shotgun (WGS) entry which is preliminary data.</text>
</comment>
<name>A0ABP1FXT7_9CHLO</name>
<dbReference type="EMBL" id="CAXHTA020000011">
    <property type="protein sequence ID" value="CAL5224695.1"/>
    <property type="molecule type" value="Genomic_DNA"/>
</dbReference>
<accession>A0ABP1FXT7</accession>
<organism evidence="1 2">
    <name type="scientific">Coccomyxa viridis</name>
    <dbReference type="NCBI Taxonomy" id="1274662"/>
    <lineage>
        <taxon>Eukaryota</taxon>
        <taxon>Viridiplantae</taxon>
        <taxon>Chlorophyta</taxon>
        <taxon>core chlorophytes</taxon>
        <taxon>Trebouxiophyceae</taxon>
        <taxon>Trebouxiophyceae incertae sedis</taxon>
        <taxon>Coccomyxaceae</taxon>
        <taxon>Coccomyxa</taxon>
    </lineage>
</organism>
<keyword evidence="2" id="KW-1185">Reference proteome</keyword>
<sequence length="763" mass="82343">MAMTAGNKLHFWRHGAAGGPVTCPLSIRDWHLDHVEQLSNSPVQARLLEQPSPWLWPKDQTEPTAAQPDLDNEGIMLRFGPHYGGSQKLHWVRPGLLVAAAVTQQGSLELMWRQMGEHGQSSWHTHSLPLGLSGTVLTADVAADAEASLRVAAVTEGDLRAVHIMHISGDPTLGAGGALQIISDTVVPTSADVTWCRLHGNASSGIHASLVQQGPEQRQLALTEILDCMELGIQTTAELPQVVGKLAQISLQHIDSGQACVMVSSSTSLQCAFQENGTPKHVLEYDSDTGVASMCLSPNNTCAAAAFKRDNAMEVQIIDLGSEAYDPPDTALTAKRLCWSLVTRTSCWDVLQRLKRLPASSPVLPAVLARLDNALHCERYTPRPAYSMLLAALKLQLLTGSPDPTAQLVIQDLRAMVIFHDLAAQLKSFCSTSGREPSRAPAQVIDSEIAHEDALQLEPWMSWAQAYADLLLRCAARWARGRAAGAAQADALPCIRLLPDSYFTKHLDEVLAAVVVGRRSLQEEPGGQQALLEAQALHKATKALCKATLESSRKAAVPGKPTLEDLGGQLAFAQSAQAAFEGHYKLHYHRTLGGCNPVDAFTSGPEGALVEWLQPYDGLSNSSLADLPRRLGLLRDIRPRPTAQPARADVVLPWANDCTGVSTPDITEESGERRLKRWRADRDESMGPQTWRPAIDDITGKAMTWTSGLPMSSVDGLSSSAVSGQDMQLYGATPLFQQAFVSSSCGACPITGCRWQHERSSPA</sequence>
<protein>
    <submittedName>
        <fullName evidence="1">G7421 protein</fullName>
    </submittedName>
</protein>